<dbReference type="EMBL" id="SDMP01000006">
    <property type="protein sequence ID" value="RYR55632.1"/>
    <property type="molecule type" value="Genomic_DNA"/>
</dbReference>
<evidence type="ECO:0000313" key="3">
    <source>
        <dbReference type="EMBL" id="RYR55632.1"/>
    </source>
</evidence>
<keyword evidence="1" id="KW-0479">Metal-binding</keyword>
<keyword evidence="1" id="KW-0862">Zinc</keyword>
<proteinExistence type="inferred from homology"/>
<accession>A0A445CXH9</accession>
<keyword evidence="1" id="KW-0863">Zinc-finger</keyword>
<sequence length="136" mass="15836">MKYGLGDNKWLSAEVYIACFSMYVSSDLSVFVKLYEDRHLWIPLYLDRHFWAGMRSTQRSESIHVFFNKFIMRNSSLIQFVKQEVQAQFRGKVNCITRSTHSAIGYTVYEVVEQFSNSIFNKFAVTCTTVAAEVKC</sequence>
<dbReference type="GO" id="GO:0008270">
    <property type="term" value="F:zinc ion binding"/>
    <property type="evidence" value="ECO:0007669"/>
    <property type="project" value="UniProtKB-UniRule"/>
</dbReference>
<comment type="subcellular location">
    <subcellularLocation>
        <location evidence="1">Nucleus</location>
    </subcellularLocation>
</comment>
<dbReference type="PANTHER" id="PTHR31669">
    <property type="entry name" value="PROTEIN FAR1-RELATED SEQUENCE 10-RELATED"/>
    <property type="match status" value="1"/>
</dbReference>
<comment type="similarity">
    <text evidence="1">Belongs to the FHY3/FAR1 family.</text>
</comment>
<gene>
    <name evidence="3" type="ORF">Ahy_A06g030815</name>
</gene>
<evidence type="ECO:0000313" key="4">
    <source>
        <dbReference type="Proteomes" id="UP000289738"/>
    </source>
</evidence>
<dbReference type="Proteomes" id="UP000289738">
    <property type="component" value="Chromosome A06"/>
</dbReference>
<evidence type="ECO:0000256" key="2">
    <source>
        <dbReference type="SAM" id="Phobius"/>
    </source>
</evidence>
<dbReference type="GO" id="GO:0005634">
    <property type="term" value="C:nucleus"/>
    <property type="evidence" value="ECO:0007669"/>
    <property type="project" value="UniProtKB-SubCell"/>
</dbReference>
<keyword evidence="2" id="KW-0812">Transmembrane</keyword>
<comment type="caution">
    <text evidence="3">The sequence shown here is derived from an EMBL/GenBank/DDBJ whole genome shotgun (WGS) entry which is preliminary data.</text>
</comment>
<dbReference type="AlphaFoldDB" id="A0A445CXH9"/>
<comment type="function">
    <text evidence="1">Putative transcription activator involved in regulating light control of development.</text>
</comment>
<keyword evidence="2" id="KW-0472">Membrane</keyword>
<name>A0A445CXH9_ARAHY</name>
<evidence type="ECO:0000256" key="1">
    <source>
        <dbReference type="RuleBase" id="RU367018"/>
    </source>
</evidence>
<keyword evidence="2" id="KW-1133">Transmembrane helix</keyword>
<keyword evidence="1" id="KW-0539">Nucleus</keyword>
<protein>
    <recommendedName>
        <fullName evidence="1">Protein FAR1-RELATED SEQUENCE</fullName>
    </recommendedName>
</protein>
<reference evidence="3 4" key="1">
    <citation type="submission" date="2019-01" db="EMBL/GenBank/DDBJ databases">
        <title>Sequencing of cultivated peanut Arachis hypogaea provides insights into genome evolution and oil improvement.</title>
        <authorList>
            <person name="Chen X."/>
        </authorList>
    </citation>
    <scope>NUCLEOTIDE SEQUENCE [LARGE SCALE GENOMIC DNA]</scope>
    <source>
        <strain evidence="4">cv. Fuhuasheng</strain>
        <tissue evidence="3">Leaves</tissue>
    </source>
</reference>
<feature type="transmembrane region" description="Helical" evidence="2">
    <location>
        <begin position="15"/>
        <end position="35"/>
    </location>
</feature>
<organism evidence="3 4">
    <name type="scientific">Arachis hypogaea</name>
    <name type="common">Peanut</name>
    <dbReference type="NCBI Taxonomy" id="3818"/>
    <lineage>
        <taxon>Eukaryota</taxon>
        <taxon>Viridiplantae</taxon>
        <taxon>Streptophyta</taxon>
        <taxon>Embryophyta</taxon>
        <taxon>Tracheophyta</taxon>
        <taxon>Spermatophyta</taxon>
        <taxon>Magnoliopsida</taxon>
        <taxon>eudicotyledons</taxon>
        <taxon>Gunneridae</taxon>
        <taxon>Pentapetalae</taxon>
        <taxon>rosids</taxon>
        <taxon>fabids</taxon>
        <taxon>Fabales</taxon>
        <taxon>Fabaceae</taxon>
        <taxon>Papilionoideae</taxon>
        <taxon>50 kb inversion clade</taxon>
        <taxon>dalbergioids sensu lato</taxon>
        <taxon>Dalbergieae</taxon>
        <taxon>Pterocarpus clade</taxon>
        <taxon>Arachis</taxon>
    </lineage>
</organism>
<keyword evidence="4" id="KW-1185">Reference proteome</keyword>
<dbReference type="GO" id="GO:0006355">
    <property type="term" value="P:regulation of DNA-templated transcription"/>
    <property type="evidence" value="ECO:0007669"/>
    <property type="project" value="UniProtKB-UniRule"/>
</dbReference>
<dbReference type="InterPro" id="IPR031052">
    <property type="entry name" value="FHY3/FAR1"/>
</dbReference>
<dbReference type="PANTHER" id="PTHR31669:SF251">
    <property type="entry name" value="PROTEIN FAR1-RELATED SEQUENCE"/>
    <property type="match status" value="1"/>
</dbReference>